<organism evidence="2 3">
    <name type="scientific">Nostocoides vanveenii</name>
    <dbReference type="NCBI Taxonomy" id="330835"/>
    <lineage>
        <taxon>Bacteria</taxon>
        <taxon>Bacillati</taxon>
        <taxon>Actinomycetota</taxon>
        <taxon>Actinomycetes</taxon>
        <taxon>Micrococcales</taxon>
        <taxon>Intrasporangiaceae</taxon>
        <taxon>Nostocoides</taxon>
    </lineage>
</organism>
<feature type="region of interest" description="Disordered" evidence="1">
    <location>
        <begin position="37"/>
        <end position="79"/>
    </location>
</feature>
<feature type="compositionally biased region" description="Basic and acidic residues" evidence="1">
    <location>
        <begin position="53"/>
        <end position="71"/>
    </location>
</feature>
<comment type="caution">
    <text evidence="2">The sequence shown here is derived from an EMBL/GenBank/DDBJ whole genome shotgun (WGS) entry which is preliminary data.</text>
</comment>
<keyword evidence="3" id="KW-1185">Reference proteome</keyword>
<accession>A0ABN2L3P2</accession>
<reference evidence="2 3" key="1">
    <citation type="journal article" date="2019" name="Int. J. Syst. Evol. Microbiol.">
        <title>The Global Catalogue of Microorganisms (GCM) 10K type strain sequencing project: providing services to taxonomists for standard genome sequencing and annotation.</title>
        <authorList>
            <consortium name="The Broad Institute Genomics Platform"/>
            <consortium name="The Broad Institute Genome Sequencing Center for Infectious Disease"/>
            <person name="Wu L."/>
            <person name="Ma J."/>
        </authorList>
    </citation>
    <scope>NUCLEOTIDE SEQUENCE [LARGE SCALE GENOMIC DNA]</scope>
    <source>
        <strain evidence="2 3">JCM 15591</strain>
    </source>
</reference>
<dbReference type="EMBL" id="BAAAPN010000101">
    <property type="protein sequence ID" value="GAA1774098.1"/>
    <property type="molecule type" value="Genomic_DNA"/>
</dbReference>
<evidence type="ECO:0000256" key="1">
    <source>
        <dbReference type="SAM" id="MobiDB-lite"/>
    </source>
</evidence>
<dbReference type="Proteomes" id="UP001501475">
    <property type="component" value="Unassembled WGS sequence"/>
</dbReference>
<proteinExistence type="predicted"/>
<sequence length="105" mass="11270">MHPGEQLRGGVPDVLIELAILELQVPRIPQTRLRRLGVGNQTPTPAAIGIDGEGQHDNGCHERHHDFDPHRPSIRAPGSGVNITAARATVVTCRGTRAHGIRALS</sequence>
<gene>
    <name evidence="2" type="ORF">GCM10009810_33920</name>
</gene>
<evidence type="ECO:0000313" key="2">
    <source>
        <dbReference type="EMBL" id="GAA1774098.1"/>
    </source>
</evidence>
<name>A0ABN2L3P2_9MICO</name>
<evidence type="ECO:0000313" key="3">
    <source>
        <dbReference type="Proteomes" id="UP001501475"/>
    </source>
</evidence>
<protein>
    <submittedName>
        <fullName evidence="2">Uncharacterized protein</fullName>
    </submittedName>
</protein>